<reference evidence="1 2" key="1">
    <citation type="submission" date="2016-11" db="EMBL/GenBank/DDBJ databases">
        <authorList>
            <person name="Jaros S."/>
            <person name="Januszkiewicz K."/>
            <person name="Wedrychowicz H."/>
        </authorList>
    </citation>
    <scope>NUCLEOTIDE SEQUENCE [LARGE SCALE GENOMIC DNA]</scope>
    <source>
        <strain evidence="1">NCIMB 2154T</strain>
    </source>
</reference>
<gene>
    <name evidence="1" type="ORF">MARIT_0443</name>
</gene>
<dbReference type="AlphaFoldDB" id="A0A2H1E6T7"/>
<name>A0A2H1E6T7_9FLAO</name>
<protein>
    <submittedName>
        <fullName evidence="1">Uncharacterized protein</fullName>
    </submittedName>
</protein>
<sequence>MKNIITNLERNKEKEYSDFFIVHELIDPLYDSIRDIVGENIMILNQSRILMRQGHISEGIKKYQNFKEGWTEFREMFDRLNKLVPLTLNKNLSVIEELITNSTERNLLSKIPVAPKKYLEDDNLNETDLDWIIGKIKDYWGKYSQIYSSNRLNYLLKISNVII</sequence>
<dbReference type="RefSeq" id="WP_024742471.1">
    <property type="nucleotide sequence ID" value="NZ_BAUG01000078.1"/>
</dbReference>
<dbReference type="Proteomes" id="UP000231564">
    <property type="component" value="Chromosome MARIT"/>
</dbReference>
<organism evidence="1 2">
    <name type="scientific">Tenacibaculum maritimum NCIMB 2154</name>
    <dbReference type="NCBI Taxonomy" id="1349785"/>
    <lineage>
        <taxon>Bacteria</taxon>
        <taxon>Pseudomonadati</taxon>
        <taxon>Bacteroidota</taxon>
        <taxon>Flavobacteriia</taxon>
        <taxon>Flavobacteriales</taxon>
        <taxon>Flavobacteriaceae</taxon>
        <taxon>Tenacibaculum</taxon>
    </lineage>
</organism>
<dbReference type="EMBL" id="LT634361">
    <property type="protein sequence ID" value="SFZ80345.1"/>
    <property type="molecule type" value="Genomic_DNA"/>
</dbReference>
<accession>A0A2H1E6T7</accession>
<dbReference type="STRING" id="1349785.GCA_000509405_00168"/>
<evidence type="ECO:0000313" key="1">
    <source>
        <dbReference type="EMBL" id="SFZ80345.1"/>
    </source>
</evidence>
<evidence type="ECO:0000313" key="2">
    <source>
        <dbReference type="Proteomes" id="UP000231564"/>
    </source>
</evidence>
<dbReference type="KEGG" id="tmar:MARIT_0443"/>
<proteinExistence type="predicted"/>
<keyword evidence="2" id="KW-1185">Reference proteome</keyword>
<dbReference type="GeneID" id="47722043"/>